<feature type="domain" description="Histidine kinase" evidence="7">
    <location>
        <begin position="1"/>
        <end position="142"/>
    </location>
</feature>
<evidence type="ECO:0000256" key="5">
    <source>
        <dbReference type="ARBA" id="ARBA00022777"/>
    </source>
</evidence>
<evidence type="ECO:0000256" key="4">
    <source>
        <dbReference type="ARBA" id="ARBA00022679"/>
    </source>
</evidence>
<dbReference type="EC" id="2.7.13.3" evidence="2"/>
<evidence type="ECO:0000313" key="8">
    <source>
        <dbReference type="EMBL" id="CAB4539773.1"/>
    </source>
</evidence>
<evidence type="ECO:0000256" key="1">
    <source>
        <dbReference type="ARBA" id="ARBA00000085"/>
    </source>
</evidence>
<name>A0A6J6BN11_9ZZZZ</name>
<dbReference type="PANTHER" id="PTHR45453">
    <property type="entry name" value="PHOSPHATE REGULON SENSOR PROTEIN PHOR"/>
    <property type="match status" value="1"/>
</dbReference>
<dbReference type="AlphaFoldDB" id="A0A6J6BN11"/>
<dbReference type="GO" id="GO:0004721">
    <property type="term" value="F:phosphoprotein phosphatase activity"/>
    <property type="evidence" value="ECO:0007669"/>
    <property type="project" value="TreeGrafter"/>
</dbReference>
<dbReference type="InterPro" id="IPR003594">
    <property type="entry name" value="HATPase_dom"/>
</dbReference>
<dbReference type="SUPFAM" id="SSF55874">
    <property type="entry name" value="ATPase domain of HSP90 chaperone/DNA topoisomerase II/histidine kinase"/>
    <property type="match status" value="1"/>
</dbReference>
<comment type="catalytic activity">
    <reaction evidence="1">
        <text>ATP + protein L-histidine = ADP + protein N-phospho-L-histidine.</text>
        <dbReference type="EC" id="2.7.13.3"/>
    </reaction>
</comment>
<evidence type="ECO:0000256" key="2">
    <source>
        <dbReference type="ARBA" id="ARBA00012438"/>
    </source>
</evidence>
<dbReference type="CDD" id="cd00075">
    <property type="entry name" value="HATPase"/>
    <property type="match status" value="1"/>
</dbReference>
<keyword evidence="4" id="KW-0808">Transferase</keyword>
<reference evidence="8" key="1">
    <citation type="submission" date="2020-05" db="EMBL/GenBank/DDBJ databases">
        <authorList>
            <person name="Chiriac C."/>
            <person name="Salcher M."/>
            <person name="Ghai R."/>
            <person name="Kavagutti S V."/>
        </authorList>
    </citation>
    <scope>NUCLEOTIDE SEQUENCE</scope>
</reference>
<proteinExistence type="predicted"/>
<dbReference type="InterPro" id="IPR005467">
    <property type="entry name" value="His_kinase_dom"/>
</dbReference>
<keyword evidence="6" id="KW-0902">Two-component regulatory system</keyword>
<dbReference type="PANTHER" id="PTHR45453:SF1">
    <property type="entry name" value="PHOSPHATE REGULON SENSOR PROTEIN PHOR"/>
    <property type="match status" value="1"/>
</dbReference>
<dbReference type="Pfam" id="PF02518">
    <property type="entry name" value="HATPase_c"/>
    <property type="match status" value="1"/>
</dbReference>
<evidence type="ECO:0000256" key="3">
    <source>
        <dbReference type="ARBA" id="ARBA00022553"/>
    </source>
</evidence>
<dbReference type="GO" id="GO:0000155">
    <property type="term" value="F:phosphorelay sensor kinase activity"/>
    <property type="evidence" value="ECO:0007669"/>
    <property type="project" value="TreeGrafter"/>
</dbReference>
<dbReference type="InterPro" id="IPR050351">
    <property type="entry name" value="BphY/WalK/GraS-like"/>
</dbReference>
<protein>
    <recommendedName>
        <fullName evidence="2">histidine kinase</fullName>
        <ecNumber evidence="2">2.7.13.3</ecNumber>
    </recommendedName>
</protein>
<sequence length="155" mass="16793">MEALDRNSYRAEARNVKITYDAPEGLEVIGDPEMLTVAVKNLIENAILYSEEGAPVGVGLRKVENVAEIAVTDSGLGIPQEDQARIFERFYRVDPSRSRATGGTGLGLAIVKHVASTHNGEVKLFSKPGVGSTFTLRIPLADKNVIEQDSDRSQP</sequence>
<dbReference type="GO" id="GO:0016036">
    <property type="term" value="P:cellular response to phosphate starvation"/>
    <property type="evidence" value="ECO:0007669"/>
    <property type="project" value="TreeGrafter"/>
</dbReference>
<accession>A0A6J6BN11</accession>
<dbReference type="FunFam" id="3.30.565.10:FF:000006">
    <property type="entry name" value="Sensor histidine kinase WalK"/>
    <property type="match status" value="1"/>
</dbReference>
<dbReference type="EMBL" id="CAEZSH010000068">
    <property type="protein sequence ID" value="CAB4539773.1"/>
    <property type="molecule type" value="Genomic_DNA"/>
</dbReference>
<dbReference type="PRINTS" id="PR00344">
    <property type="entry name" value="BCTRLSENSOR"/>
</dbReference>
<dbReference type="InterPro" id="IPR004358">
    <property type="entry name" value="Sig_transdc_His_kin-like_C"/>
</dbReference>
<keyword evidence="3" id="KW-0597">Phosphoprotein</keyword>
<keyword evidence="5" id="KW-0418">Kinase</keyword>
<dbReference type="GO" id="GO:0005886">
    <property type="term" value="C:plasma membrane"/>
    <property type="evidence" value="ECO:0007669"/>
    <property type="project" value="TreeGrafter"/>
</dbReference>
<evidence type="ECO:0000259" key="7">
    <source>
        <dbReference type="PROSITE" id="PS50109"/>
    </source>
</evidence>
<organism evidence="8">
    <name type="scientific">freshwater metagenome</name>
    <dbReference type="NCBI Taxonomy" id="449393"/>
    <lineage>
        <taxon>unclassified sequences</taxon>
        <taxon>metagenomes</taxon>
        <taxon>ecological metagenomes</taxon>
    </lineage>
</organism>
<dbReference type="PROSITE" id="PS50109">
    <property type="entry name" value="HIS_KIN"/>
    <property type="match status" value="1"/>
</dbReference>
<dbReference type="Gene3D" id="3.30.565.10">
    <property type="entry name" value="Histidine kinase-like ATPase, C-terminal domain"/>
    <property type="match status" value="1"/>
</dbReference>
<dbReference type="SMART" id="SM00387">
    <property type="entry name" value="HATPase_c"/>
    <property type="match status" value="1"/>
</dbReference>
<evidence type="ECO:0000256" key="6">
    <source>
        <dbReference type="ARBA" id="ARBA00023012"/>
    </source>
</evidence>
<dbReference type="InterPro" id="IPR036890">
    <property type="entry name" value="HATPase_C_sf"/>
</dbReference>
<gene>
    <name evidence="8" type="ORF">UFOPK1410_00640</name>
</gene>